<name>A0A2Z4U7T2_9FIRM</name>
<dbReference type="Proteomes" id="UP000250003">
    <property type="component" value="Chromosome"/>
</dbReference>
<evidence type="ECO:0000313" key="2">
    <source>
        <dbReference type="Proteomes" id="UP000250003"/>
    </source>
</evidence>
<gene>
    <name evidence="1" type="ORF">DQQ01_01585</name>
</gene>
<dbReference type="Pfam" id="PF16126">
    <property type="entry name" value="DUF4838"/>
    <property type="match status" value="1"/>
</dbReference>
<organism evidence="1 2">
    <name type="scientific">Blautia argi</name>
    <dbReference type="NCBI Taxonomy" id="1912897"/>
    <lineage>
        <taxon>Bacteria</taxon>
        <taxon>Bacillati</taxon>
        <taxon>Bacillota</taxon>
        <taxon>Clostridia</taxon>
        <taxon>Lachnospirales</taxon>
        <taxon>Lachnospiraceae</taxon>
        <taxon>Blautia</taxon>
    </lineage>
</organism>
<reference evidence="2" key="1">
    <citation type="submission" date="2018-06" db="EMBL/GenBank/DDBJ databases">
        <title>Description of Blautia argi sp. nov., a new anaerobic isolated from dog feces.</title>
        <authorList>
            <person name="Chang Y.-H."/>
            <person name="Paek J."/>
            <person name="Shin Y."/>
        </authorList>
    </citation>
    <scope>NUCLEOTIDE SEQUENCE [LARGE SCALE GENOMIC DNA]</scope>
    <source>
        <strain evidence="2">KCTC 15426</strain>
    </source>
</reference>
<proteinExistence type="predicted"/>
<dbReference type="KEGG" id="blau:DQQ01_01585"/>
<keyword evidence="2" id="KW-1185">Reference proteome</keyword>
<accession>A0A2Z4U7T2</accession>
<dbReference type="RefSeq" id="WP_111917891.1">
    <property type="nucleotide sequence ID" value="NZ_CAUWHR010000039.1"/>
</dbReference>
<dbReference type="EMBL" id="CP030280">
    <property type="protein sequence ID" value="AWY97056.1"/>
    <property type="molecule type" value="Genomic_DNA"/>
</dbReference>
<sequence>MYIRIDCTSNSETVLFAGSELKYYLSKINNTIAFSKDTDAEEDKNCNRILLGLFPDSECSSDDDAYEIEISHLNGHIKGSNPRSVLLGMYRYLTLLGCRFLRPGKEYEWIPSIPHIEEIHISRRQKALYRHRGVCIEGADAPENILEFIDWLPKLGYNSFFLQFELPYAFLNLWYSHKNNPLLTPEEFTLEKAAEISLLIDRELQKRNLKHHRVGHGWTCSVLGQNTLGWVSSDARLSDEQLSMTALVNGERGFYKGIPINTNLCYSSPKVVSSFVEKVTTYAQMHPEVDYLHIWLADAFNNHCECHACKKHLPSDLYVHLLNELDKALSEKGLTVKIVFLIYEELLWAPEKEQLANPDRFVMMFAPISRTFLHSYEIPDEFPAPPEYQRNQITLPVNLGENLSFLAQWKKVFNGESFDYDYPLGRAHYGDMGYVHIAHIIYEDIHRLKDLHLDGYISCQELRCFLPNGLPNYIMGNCLFGTDASFEELAEEYFQAAYGENWKDCLTYLSELSSLCDCDYYNGKNSRLNPQIAANMETLSNKVQSFRGKYFTKKELLAVPVQQLFWKHLDYHSQYCILLSKALSFLAKGMKKEAEDAWKDFTHYICSQEQTFQKALDVYRVVEVSTNYTGFPLIEEF</sequence>
<evidence type="ECO:0000313" key="1">
    <source>
        <dbReference type="EMBL" id="AWY97056.1"/>
    </source>
</evidence>
<dbReference type="AlphaFoldDB" id="A0A2Z4U7T2"/>
<protein>
    <submittedName>
        <fullName evidence="1">DUF4838 domain-containing protein</fullName>
    </submittedName>
</protein>
<dbReference type="InterPro" id="IPR032287">
    <property type="entry name" value="DUF4838"/>
</dbReference>
<dbReference type="OrthoDB" id="3242535at2"/>